<dbReference type="GO" id="GO:0004523">
    <property type="term" value="F:RNA-DNA hybrid ribonuclease activity"/>
    <property type="evidence" value="ECO:0007669"/>
    <property type="project" value="UniProtKB-EC"/>
</dbReference>
<protein>
    <recommendedName>
        <fullName evidence="6">Ribonuclease H</fullName>
        <ecNumber evidence="5">3.1.26.4</ecNumber>
    </recommendedName>
</protein>
<dbReference type="SUPFAM" id="SSF55658">
    <property type="entry name" value="L9 N-domain-like"/>
    <property type="match status" value="1"/>
</dbReference>
<dbReference type="FunFam" id="3.40.970.10:FF:000002">
    <property type="entry name" value="Ribonuclease H"/>
    <property type="match status" value="1"/>
</dbReference>
<dbReference type="KEGG" id="jar:G7057_02475"/>
<evidence type="ECO:0000256" key="1">
    <source>
        <dbReference type="ARBA" id="ARBA00000077"/>
    </source>
</evidence>
<dbReference type="InterPro" id="IPR037056">
    <property type="entry name" value="RNase_H1_N_sf"/>
</dbReference>
<evidence type="ECO:0000256" key="11">
    <source>
        <dbReference type="ARBA" id="ARBA00022842"/>
    </source>
</evidence>
<dbReference type="GO" id="GO:0043137">
    <property type="term" value="P:DNA replication, removal of RNA primer"/>
    <property type="evidence" value="ECO:0007669"/>
    <property type="project" value="TreeGrafter"/>
</dbReference>
<sequence length="201" mass="22863">MVGKFYAVKKGRQPGIYRTWPDAQKQVAGFSGAQFKSFTTEQEAKDYINPPQQAAVDWTADDTIEAYVDGSFDRQSNRYSYGVVMVKNSEVVKQFYKAGSNPRYVESFQIAGEVFGSIAAIKWAIAEGYKAINIRYDYMGIEQWARGLWRANKPVSQDYIAQFRELENQIAVHFKKEKAHSGVTYNELADQLAKKALQSVR</sequence>
<reference evidence="13 14" key="1">
    <citation type="journal article" date="2017" name="Int. J. Syst. Evol. Microbiol.">
        <title>Jeotgalibaca porci sp. nov. and Jeotgalibaca arthritidis sp. nov., isolated from pigs, and emended description of the genus Jeotgalibaca.</title>
        <authorList>
            <person name="Zamora L."/>
            <person name="Perez-Sancho M."/>
            <person name="Dominguez L."/>
            <person name="Fernandez-Garayzabal J.F."/>
            <person name="Vela A.I."/>
        </authorList>
    </citation>
    <scope>NUCLEOTIDE SEQUENCE [LARGE SCALE GENOMIC DNA]</scope>
    <source>
        <strain evidence="13 14">CECT 9157</strain>
    </source>
</reference>
<dbReference type="Pfam" id="PF00075">
    <property type="entry name" value="RNase_H"/>
    <property type="match status" value="1"/>
</dbReference>
<proteinExistence type="inferred from homology"/>
<dbReference type="Gene3D" id="3.40.970.10">
    <property type="entry name" value="Ribonuclease H1, N-terminal domain"/>
    <property type="match status" value="1"/>
</dbReference>
<keyword evidence="7" id="KW-0540">Nuclease</keyword>
<dbReference type="PANTHER" id="PTHR10642:SF26">
    <property type="entry name" value="RIBONUCLEASE H1"/>
    <property type="match status" value="1"/>
</dbReference>
<dbReference type="InterPro" id="IPR011320">
    <property type="entry name" value="RNase_H1_N"/>
</dbReference>
<dbReference type="InterPro" id="IPR009027">
    <property type="entry name" value="Ribosomal_bL9/RNase_H1_N"/>
</dbReference>
<feature type="domain" description="RNase H type-1" evidence="12">
    <location>
        <begin position="60"/>
        <end position="198"/>
    </location>
</feature>
<evidence type="ECO:0000256" key="3">
    <source>
        <dbReference type="ARBA" id="ARBA00004065"/>
    </source>
</evidence>
<evidence type="ECO:0000256" key="9">
    <source>
        <dbReference type="ARBA" id="ARBA00022759"/>
    </source>
</evidence>
<dbReference type="InterPro" id="IPR002156">
    <property type="entry name" value="RNaseH_domain"/>
</dbReference>
<dbReference type="InterPro" id="IPR036397">
    <property type="entry name" value="RNaseH_sf"/>
</dbReference>
<dbReference type="RefSeq" id="WP_166161092.1">
    <property type="nucleotide sequence ID" value="NZ_CP049740.1"/>
</dbReference>
<name>A0A6G7K8A8_9LACT</name>
<dbReference type="GO" id="GO:0003676">
    <property type="term" value="F:nucleic acid binding"/>
    <property type="evidence" value="ECO:0007669"/>
    <property type="project" value="InterPro"/>
</dbReference>
<dbReference type="GO" id="GO:0046872">
    <property type="term" value="F:metal ion binding"/>
    <property type="evidence" value="ECO:0007669"/>
    <property type="project" value="UniProtKB-KW"/>
</dbReference>
<evidence type="ECO:0000313" key="14">
    <source>
        <dbReference type="Proteomes" id="UP000501451"/>
    </source>
</evidence>
<dbReference type="PANTHER" id="PTHR10642">
    <property type="entry name" value="RIBONUCLEASE H1"/>
    <property type="match status" value="1"/>
</dbReference>
<evidence type="ECO:0000256" key="8">
    <source>
        <dbReference type="ARBA" id="ARBA00022723"/>
    </source>
</evidence>
<evidence type="ECO:0000256" key="6">
    <source>
        <dbReference type="ARBA" id="ARBA00017721"/>
    </source>
</evidence>
<comment type="cofactor">
    <cofactor evidence="2">
        <name>Mg(2+)</name>
        <dbReference type="ChEBI" id="CHEBI:18420"/>
    </cofactor>
</comment>
<dbReference type="SUPFAM" id="SSF53098">
    <property type="entry name" value="Ribonuclease H-like"/>
    <property type="match status" value="1"/>
</dbReference>
<comment type="catalytic activity">
    <reaction evidence="1">
        <text>Endonucleolytic cleavage to 5'-phosphomonoester.</text>
        <dbReference type="EC" id="3.1.26.4"/>
    </reaction>
</comment>
<gene>
    <name evidence="13" type="ORF">G7057_02475</name>
</gene>
<dbReference type="EC" id="3.1.26.4" evidence="5"/>
<dbReference type="EMBL" id="CP049740">
    <property type="protein sequence ID" value="QII81451.1"/>
    <property type="molecule type" value="Genomic_DNA"/>
</dbReference>
<dbReference type="Pfam" id="PF01693">
    <property type="entry name" value="Cauli_VI"/>
    <property type="match status" value="1"/>
</dbReference>
<evidence type="ECO:0000256" key="10">
    <source>
        <dbReference type="ARBA" id="ARBA00022801"/>
    </source>
</evidence>
<keyword evidence="10" id="KW-0378">Hydrolase</keyword>
<accession>A0A6G7K8A8</accession>
<keyword evidence="9" id="KW-0255">Endonuclease</keyword>
<evidence type="ECO:0000256" key="5">
    <source>
        <dbReference type="ARBA" id="ARBA00012180"/>
    </source>
</evidence>
<dbReference type="PROSITE" id="PS50879">
    <property type="entry name" value="RNASE_H_1"/>
    <property type="match status" value="1"/>
</dbReference>
<keyword evidence="14" id="KW-1185">Reference proteome</keyword>
<dbReference type="CDD" id="cd09277">
    <property type="entry name" value="RNase_HI_bacteria_like"/>
    <property type="match status" value="1"/>
</dbReference>
<comment type="function">
    <text evidence="3">Endonuclease that specifically degrades the RNA of RNA-DNA hybrids.</text>
</comment>
<evidence type="ECO:0000259" key="12">
    <source>
        <dbReference type="PROSITE" id="PS50879"/>
    </source>
</evidence>
<dbReference type="Gene3D" id="3.30.420.10">
    <property type="entry name" value="Ribonuclease H-like superfamily/Ribonuclease H"/>
    <property type="match status" value="1"/>
</dbReference>
<evidence type="ECO:0000256" key="4">
    <source>
        <dbReference type="ARBA" id="ARBA00005300"/>
    </source>
</evidence>
<dbReference type="AlphaFoldDB" id="A0A6G7K8A8"/>
<dbReference type="InterPro" id="IPR012337">
    <property type="entry name" value="RNaseH-like_sf"/>
</dbReference>
<keyword evidence="11" id="KW-0460">Magnesium</keyword>
<comment type="similarity">
    <text evidence="4">Belongs to the RNase H family.</text>
</comment>
<keyword evidence="8" id="KW-0479">Metal-binding</keyword>
<dbReference type="Proteomes" id="UP000501451">
    <property type="component" value="Chromosome"/>
</dbReference>
<organism evidence="13 14">
    <name type="scientific">Jeotgalibaca arthritidis</name>
    <dbReference type="NCBI Taxonomy" id="1868794"/>
    <lineage>
        <taxon>Bacteria</taxon>
        <taxon>Bacillati</taxon>
        <taxon>Bacillota</taxon>
        <taxon>Bacilli</taxon>
        <taxon>Lactobacillales</taxon>
        <taxon>Carnobacteriaceae</taxon>
        <taxon>Jeotgalibaca</taxon>
    </lineage>
</organism>
<evidence type="ECO:0000256" key="7">
    <source>
        <dbReference type="ARBA" id="ARBA00022722"/>
    </source>
</evidence>
<dbReference type="InterPro" id="IPR050092">
    <property type="entry name" value="RNase_H"/>
</dbReference>
<evidence type="ECO:0000313" key="13">
    <source>
        <dbReference type="EMBL" id="QII81451.1"/>
    </source>
</evidence>
<evidence type="ECO:0000256" key="2">
    <source>
        <dbReference type="ARBA" id="ARBA00001946"/>
    </source>
</evidence>